<dbReference type="Proteomes" id="UP000318509">
    <property type="component" value="Unassembled WGS sequence"/>
</dbReference>
<evidence type="ECO:0008006" key="3">
    <source>
        <dbReference type="Google" id="ProtNLM"/>
    </source>
</evidence>
<evidence type="ECO:0000313" key="2">
    <source>
        <dbReference type="Proteomes" id="UP000318509"/>
    </source>
</evidence>
<dbReference type="AlphaFoldDB" id="A0A537KDW8"/>
<reference evidence="1 2" key="1">
    <citation type="journal article" date="2019" name="Nat. Microbiol.">
        <title>Mediterranean grassland soil C-N compound turnover is dependent on rainfall and depth, and is mediated by genomically divergent microorganisms.</title>
        <authorList>
            <person name="Diamond S."/>
            <person name="Andeer P.F."/>
            <person name="Li Z."/>
            <person name="Crits-Christoph A."/>
            <person name="Burstein D."/>
            <person name="Anantharaman K."/>
            <person name="Lane K.R."/>
            <person name="Thomas B.C."/>
            <person name="Pan C."/>
            <person name="Northen T.R."/>
            <person name="Banfield J.F."/>
        </authorList>
    </citation>
    <scope>NUCLEOTIDE SEQUENCE [LARGE SCALE GENOMIC DNA]</scope>
    <source>
        <strain evidence="1">NP_3</strain>
    </source>
</reference>
<name>A0A537KDW8_9BACT</name>
<protein>
    <recommendedName>
        <fullName evidence="3">CopG family transcriptional regulator</fullName>
    </recommendedName>
</protein>
<comment type="caution">
    <text evidence="1">The sequence shown here is derived from an EMBL/GenBank/DDBJ whole genome shotgun (WGS) entry which is preliminary data.</text>
</comment>
<organism evidence="1 2">
    <name type="scientific">Candidatus Segetimicrobium genomatis</name>
    <dbReference type="NCBI Taxonomy" id="2569760"/>
    <lineage>
        <taxon>Bacteria</taxon>
        <taxon>Bacillati</taxon>
        <taxon>Candidatus Sysuimicrobiota</taxon>
        <taxon>Candidatus Sysuimicrobiia</taxon>
        <taxon>Candidatus Sysuimicrobiales</taxon>
        <taxon>Candidatus Segetimicrobiaceae</taxon>
        <taxon>Candidatus Segetimicrobium</taxon>
    </lineage>
</organism>
<proteinExistence type="predicted"/>
<sequence>MARKKTTVYIDEALLKATKVLAARTGKKEYEIFEDALRGYLGLGALERIWGRSKMTEKDALVLAYRELHAARE</sequence>
<accession>A0A537KDW8</accession>
<gene>
    <name evidence="1" type="ORF">E6H00_00820</name>
</gene>
<evidence type="ECO:0000313" key="1">
    <source>
        <dbReference type="EMBL" id="TMI93686.1"/>
    </source>
</evidence>
<dbReference type="EMBL" id="VBAK01000018">
    <property type="protein sequence ID" value="TMI93686.1"/>
    <property type="molecule type" value="Genomic_DNA"/>
</dbReference>